<feature type="domain" description="DUF2262" evidence="1">
    <location>
        <begin position="8"/>
        <end position="143"/>
    </location>
</feature>
<protein>
    <submittedName>
        <fullName evidence="2">DUF2262 domain-containing protein</fullName>
    </submittedName>
</protein>
<dbReference type="InterPro" id="IPR019260">
    <property type="entry name" value="DUF2262"/>
</dbReference>
<evidence type="ECO:0000259" key="1">
    <source>
        <dbReference type="Pfam" id="PF10020"/>
    </source>
</evidence>
<sequence length="145" mass="16969">MNLPNIKHEILGELRYDTKFDWYESQVVFYETQLSISLSIEDNDKIESILTRASSVVRHLKNYAKNAEEYAVKKLLELKNKTWLYEDETFLTSEEFKNRIILEGLVFSPDGEVEFYYNDGNLFFGHCILITMDKDNCFIDASISG</sequence>
<evidence type="ECO:0000313" key="3">
    <source>
        <dbReference type="Proteomes" id="UP000632766"/>
    </source>
</evidence>
<evidence type="ECO:0000313" key="2">
    <source>
        <dbReference type="EMBL" id="MBH8565501.1"/>
    </source>
</evidence>
<gene>
    <name evidence="2" type="ORF">I8748_25560</name>
</gene>
<accession>A0A8J7LBL0</accession>
<reference evidence="2 3" key="1">
    <citation type="journal article" date="2021" name="Int. J. Syst. Evol. Microbiol.">
        <title>Amazonocrinis nigriterrae gen. nov., sp. nov., Atlanticothrix silvestris gen. nov., sp. nov. and Dendronalium phyllosphericum gen. nov., sp. nov., nostocacean cyanobacteria from Brazilian environments.</title>
        <authorList>
            <person name="Alvarenga D.O."/>
            <person name="Andreote A.P.D."/>
            <person name="Branco L.H.Z."/>
            <person name="Delbaje E."/>
            <person name="Cruz R.B."/>
            <person name="Varani A.M."/>
            <person name="Fiore M.F."/>
        </authorList>
    </citation>
    <scope>NUCLEOTIDE SEQUENCE [LARGE SCALE GENOMIC DNA]</scope>
    <source>
        <strain evidence="2 3">CENA67</strain>
    </source>
</reference>
<dbReference type="AlphaFoldDB" id="A0A8J7LBL0"/>
<dbReference type="EMBL" id="JAECZC010000062">
    <property type="protein sequence ID" value="MBH8565501.1"/>
    <property type="molecule type" value="Genomic_DNA"/>
</dbReference>
<proteinExistence type="predicted"/>
<dbReference type="Pfam" id="PF10020">
    <property type="entry name" value="DUF2262"/>
    <property type="match status" value="1"/>
</dbReference>
<name>A0A8J7LBL0_9NOST</name>
<organism evidence="2 3">
    <name type="scientific">Amazonocrinis nigriterrae CENA67</name>
    <dbReference type="NCBI Taxonomy" id="2794033"/>
    <lineage>
        <taxon>Bacteria</taxon>
        <taxon>Bacillati</taxon>
        <taxon>Cyanobacteriota</taxon>
        <taxon>Cyanophyceae</taxon>
        <taxon>Nostocales</taxon>
        <taxon>Nostocaceae</taxon>
        <taxon>Amazonocrinis</taxon>
        <taxon>Amazonocrinis nigriterrae</taxon>
    </lineage>
</organism>
<comment type="caution">
    <text evidence="2">The sequence shown here is derived from an EMBL/GenBank/DDBJ whole genome shotgun (WGS) entry which is preliminary data.</text>
</comment>
<dbReference type="RefSeq" id="WP_198127295.1">
    <property type="nucleotide sequence ID" value="NZ_JAECZC010000062.1"/>
</dbReference>
<keyword evidence="3" id="KW-1185">Reference proteome</keyword>
<dbReference type="Proteomes" id="UP000632766">
    <property type="component" value="Unassembled WGS sequence"/>
</dbReference>